<sequence>MTHIEQPANILRQGYAPATVLSSAANYIMNRDEAFTRTFRTYVRVRETGPLHLKFWHGNSVDSTWDQGKESVGGETGGEWRIEAAYVADGGTDPDGGVVENSQVQVTFSGLAVKNVAPGESFWSDEVDLELPEGHFLAFTWTITALKPGKSVPYNVEQNLASVYETPGGHAADSGAAAFKLTDNLQLLPSFIGYRKKVSRNLVFFGDSITQGVRTARDRYEFWAARIAKGLGPDYGVWNLGSGWARSYDASAEKGWLDKAAQGDEIVIVLGVNDLDIGCRTADELLGDLNSIISGIKRRQPEARIILGTVPPFNFTGEREVYYREVNRIIRENPPEGADRIFDIAAVLAMPSPEENRIRPEYMSGKDDPHPNGLAGSAVAQAFLDWY</sequence>
<dbReference type="InterPro" id="IPR036514">
    <property type="entry name" value="SGNH_hydro_sf"/>
</dbReference>
<evidence type="ECO:0000259" key="1">
    <source>
        <dbReference type="Pfam" id="PF13472"/>
    </source>
</evidence>
<dbReference type="KEGG" id="pste:PSTEL_03820"/>
<dbReference type="RefSeq" id="WP_038693544.1">
    <property type="nucleotide sequence ID" value="NZ_CP009286.1"/>
</dbReference>
<reference evidence="2 3" key="1">
    <citation type="submission" date="2014-08" db="EMBL/GenBank/DDBJ databases">
        <title>Comparative genomics of the Paenibacillus odorifer group.</title>
        <authorList>
            <person name="den Bakker H.C."/>
            <person name="Tsai Y.-C."/>
            <person name="Martin N."/>
            <person name="Korlach J."/>
            <person name="Wiedmann M."/>
        </authorList>
    </citation>
    <scope>NUCLEOTIDE SEQUENCE [LARGE SCALE GENOMIC DNA]</scope>
    <source>
        <strain evidence="2 3">DSM 14472</strain>
    </source>
</reference>
<dbReference type="Proteomes" id="UP000029507">
    <property type="component" value="Chromosome"/>
</dbReference>
<dbReference type="PANTHER" id="PTHR43784:SF2">
    <property type="entry name" value="GDSL-LIKE LIPASE_ACYLHYDROLASE, PUTATIVE (AFU_ORTHOLOGUE AFUA_2G00820)-RELATED"/>
    <property type="match status" value="1"/>
</dbReference>
<dbReference type="Pfam" id="PF13472">
    <property type="entry name" value="Lipase_GDSL_2"/>
    <property type="match status" value="1"/>
</dbReference>
<dbReference type="Gene3D" id="3.40.50.1110">
    <property type="entry name" value="SGNH hydrolase"/>
    <property type="match status" value="1"/>
</dbReference>
<dbReference type="InterPro" id="IPR013830">
    <property type="entry name" value="SGNH_hydro"/>
</dbReference>
<evidence type="ECO:0000313" key="2">
    <source>
        <dbReference type="EMBL" id="AIQ62359.1"/>
    </source>
</evidence>
<dbReference type="CDD" id="cd00229">
    <property type="entry name" value="SGNH_hydrolase"/>
    <property type="match status" value="1"/>
</dbReference>
<gene>
    <name evidence="2" type="ORF">PSTEL_03820</name>
</gene>
<proteinExistence type="predicted"/>
<dbReference type="SUPFAM" id="SSF52266">
    <property type="entry name" value="SGNH hydrolase"/>
    <property type="match status" value="1"/>
</dbReference>
<name>A0A089N124_9BACL</name>
<dbReference type="AlphaFoldDB" id="A0A089N124"/>
<dbReference type="STRING" id="169760.PSTEL_03820"/>
<dbReference type="EMBL" id="CP009286">
    <property type="protein sequence ID" value="AIQ62359.1"/>
    <property type="molecule type" value="Genomic_DNA"/>
</dbReference>
<feature type="domain" description="SGNH hydrolase-type esterase" evidence="1">
    <location>
        <begin position="204"/>
        <end position="372"/>
    </location>
</feature>
<protein>
    <submittedName>
        <fullName evidence="2">GDSL family lipase</fullName>
    </submittedName>
</protein>
<keyword evidence="3" id="KW-1185">Reference proteome</keyword>
<dbReference type="InterPro" id="IPR053140">
    <property type="entry name" value="GDSL_Rv0518-like"/>
</dbReference>
<evidence type="ECO:0000313" key="3">
    <source>
        <dbReference type="Proteomes" id="UP000029507"/>
    </source>
</evidence>
<dbReference type="HOGENOM" id="CLU_721290_0_0_9"/>
<organism evidence="2 3">
    <name type="scientific">Paenibacillus stellifer</name>
    <dbReference type="NCBI Taxonomy" id="169760"/>
    <lineage>
        <taxon>Bacteria</taxon>
        <taxon>Bacillati</taxon>
        <taxon>Bacillota</taxon>
        <taxon>Bacilli</taxon>
        <taxon>Bacillales</taxon>
        <taxon>Paenibacillaceae</taxon>
        <taxon>Paenibacillus</taxon>
    </lineage>
</organism>
<dbReference type="PANTHER" id="PTHR43784">
    <property type="entry name" value="GDSL-LIKE LIPASE/ACYLHYDROLASE, PUTATIVE (AFU_ORTHOLOGUE AFUA_2G00820)-RELATED"/>
    <property type="match status" value="1"/>
</dbReference>
<accession>A0A089N124</accession>